<dbReference type="InterPro" id="IPR018062">
    <property type="entry name" value="HTH_AraC-typ_CS"/>
</dbReference>
<reference evidence="7" key="2">
    <citation type="journal article" date="2021" name="PeerJ">
        <title>Extensive microbial diversity within the chicken gut microbiome revealed by metagenomics and culture.</title>
        <authorList>
            <person name="Gilroy R."/>
            <person name="Ravi A."/>
            <person name="Getino M."/>
            <person name="Pursley I."/>
            <person name="Horton D.L."/>
            <person name="Alikhan N.F."/>
            <person name="Baker D."/>
            <person name="Gharbi K."/>
            <person name="Hall N."/>
            <person name="Watson M."/>
            <person name="Adriaenssens E.M."/>
            <person name="Foster-Nyarko E."/>
            <person name="Jarju S."/>
            <person name="Secka A."/>
            <person name="Antonio M."/>
            <person name="Oren A."/>
            <person name="Chaudhuri R.R."/>
            <person name="La Ragione R."/>
            <person name="Hildebrand F."/>
            <person name="Pallen M.J."/>
        </authorList>
    </citation>
    <scope>NUCLEOTIDE SEQUENCE</scope>
    <source>
        <strain evidence="7">ChiSxjej2B14-6234</strain>
    </source>
</reference>
<reference evidence="7" key="1">
    <citation type="submission" date="2020-10" db="EMBL/GenBank/DDBJ databases">
        <authorList>
            <person name="Gilroy R."/>
        </authorList>
    </citation>
    <scope>NUCLEOTIDE SEQUENCE</scope>
    <source>
        <strain evidence="7">ChiSxjej2B14-6234</strain>
    </source>
</reference>
<keyword evidence="4" id="KW-0010">Activator</keyword>
<dbReference type="PANTHER" id="PTHR46796">
    <property type="entry name" value="HTH-TYPE TRANSCRIPTIONAL ACTIVATOR RHAS-RELATED"/>
    <property type="match status" value="1"/>
</dbReference>
<dbReference type="SMART" id="SM00342">
    <property type="entry name" value="HTH_ARAC"/>
    <property type="match status" value="1"/>
</dbReference>
<sequence length="249" mass="27963">MVVSARHRWPEAAGFTIHRPAGIDTYTLLHFFGPVWLDGTLTQPGACILYAPRTPQRFTSECALMHDWMHLKAGADELIARLEVPVDAVFYPEDCAFITSGICEIELEINSSRPHRQEMADAAARMLLIRLSRAYQGRGETVNAELSARLFRFRASLIARMGEQWTVERMAQELHMSPSRFFSAYKAQFDVSPVNDLIQARVDAAKSALIGTDVSVAGLAERLGYASASHFSRQFRQRTGVSPRTYARR</sequence>
<dbReference type="InterPro" id="IPR009057">
    <property type="entry name" value="Homeodomain-like_sf"/>
</dbReference>
<keyword evidence="5" id="KW-0804">Transcription</keyword>
<gene>
    <name evidence="7" type="ORF">IAB73_08320</name>
</gene>
<dbReference type="Gene3D" id="1.10.10.60">
    <property type="entry name" value="Homeodomain-like"/>
    <property type="match status" value="2"/>
</dbReference>
<accession>A0A9D0ZAL9</accession>
<evidence type="ECO:0000313" key="7">
    <source>
        <dbReference type="EMBL" id="HIQ72194.1"/>
    </source>
</evidence>
<keyword evidence="1" id="KW-0963">Cytoplasm</keyword>
<evidence type="ECO:0000256" key="2">
    <source>
        <dbReference type="ARBA" id="ARBA00023015"/>
    </source>
</evidence>
<dbReference type="GO" id="GO:0043565">
    <property type="term" value="F:sequence-specific DNA binding"/>
    <property type="evidence" value="ECO:0007669"/>
    <property type="project" value="InterPro"/>
</dbReference>
<name>A0A9D0ZAL9_9FIRM</name>
<keyword evidence="3" id="KW-0238">DNA-binding</keyword>
<dbReference type="InterPro" id="IPR018060">
    <property type="entry name" value="HTH_AraC"/>
</dbReference>
<evidence type="ECO:0000256" key="5">
    <source>
        <dbReference type="ARBA" id="ARBA00023163"/>
    </source>
</evidence>
<evidence type="ECO:0000259" key="6">
    <source>
        <dbReference type="PROSITE" id="PS01124"/>
    </source>
</evidence>
<dbReference type="PANTHER" id="PTHR46796:SF13">
    <property type="entry name" value="HTH-TYPE TRANSCRIPTIONAL ACTIVATOR RHAS"/>
    <property type="match status" value="1"/>
</dbReference>
<evidence type="ECO:0000256" key="3">
    <source>
        <dbReference type="ARBA" id="ARBA00023125"/>
    </source>
</evidence>
<dbReference type="AlphaFoldDB" id="A0A9D0ZAL9"/>
<dbReference type="Proteomes" id="UP000886887">
    <property type="component" value="Unassembled WGS sequence"/>
</dbReference>
<proteinExistence type="predicted"/>
<dbReference type="GO" id="GO:0003700">
    <property type="term" value="F:DNA-binding transcription factor activity"/>
    <property type="evidence" value="ECO:0007669"/>
    <property type="project" value="InterPro"/>
</dbReference>
<evidence type="ECO:0000256" key="1">
    <source>
        <dbReference type="ARBA" id="ARBA00022490"/>
    </source>
</evidence>
<comment type="caution">
    <text evidence="7">The sequence shown here is derived from an EMBL/GenBank/DDBJ whole genome shotgun (WGS) entry which is preliminary data.</text>
</comment>
<feature type="domain" description="HTH araC/xylS-type" evidence="6">
    <location>
        <begin position="148"/>
        <end position="249"/>
    </location>
</feature>
<keyword evidence="2" id="KW-0805">Transcription regulation</keyword>
<dbReference type="SUPFAM" id="SSF46689">
    <property type="entry name" value="Homeodomain-like"/>
    <property type="match status" value="1"/>
</dbReference>
<dbReference type="SUPFAM" id="SSF51215">
    <property type="entry name" value="Regulatory protein AraC"/>
    <property type="match status" value="1"/>
</dbReference>
<evidence type="ECO:0000313" key="8">
    <source>
        <dbReference type="Proteomes" id="UP000886887"/>
    </source>
</evidence>
<dbReference type="PROSITE" id="PS00041">
    <property type="entry name" value="HTH_ARAC_FAMILY_1"/>
    <property type="match status" value="1"/>
</dbReference>
<dbReference type="Pfam" id="PF12833">
    <property type="entry name" value="HTH_18"/>
    <property type="match status" value="1"/>
</dbReference>
<protein>
    <submittedName>
        <fullName evidence="7">Helix-turn-helix transcriptional regulator</fullName>
    </submittedName>
</protein>
<dbReference type="InterPro" id="IPR050204">
    <property type="entry name" value="AraC_XylS_family_regulators"/>
</dbReference>
<dbReference type="PRINTS" id="PR00032">
    <property type="entry name" value="HTHARAC"/>
</dbReference>
<dbReference type="PROSITE" id="PS01124">
    <property type="entry name" value="HTH_ARAC_FAMILY_2"/>
    <property type="match status" value="1"/>
</dbReference>
<dbReference type="InterPro" id="IPR020449">
    <property type="entry name" value="Tscrpt_reg_AraC-type_HTH"/>
</dbReference>
<dbReference type="InterPro" id="IPR037923">
    <property type="entry name" value="HTH-like"/>
</dbReference>
<dbReference type="EMBL" id="DVFJ01000030">
    <property type="protein sequence ID" value="HIQ72194.1"/>
    <property type="molecule type" value="Genomic_DNA"/>
</dbReference>
<organism evidence="7 8">
    <name type="scientific">Candidatus Onthenecus intestinigallinarum</name>
    <dbReference type="NCBI Taxonomy" id="2840875"/>
    <lineage>
        <taxon>Bacteria</taxon>
        <taxon>Bacillati</taxon>
        <taxon>Bacillota</taxon>
        <taxon>Clostridia</taxon>
        <taxon>Eubacteriales</taxon>
        <taxon>Candidatus Onthenecus</taxon>
    </lineage>
</organism>
<evidence type="ECO:0000256" key="4">
    <source>
        <dbReference type="ARBA" id="ARBA00023159"/>
    </source>
</evidence>